<sequence length="74" mass="8757">MANKNHGEEKFRTELRRRNAKTLLTKSTQPKECFSIFNNQPTLFIKKCELIIEHSLFPQFQIPNPQFLLTAHRS</sequence>
<reference evidence="1 2" key="2">
    <citation type="journal article" date="2016" name="Int. J. Syst. Evol. Microbiol.">
        <title>Flavisolibacter tropicus sp. nov., isolated from tropical soil.</title>
        <authorList>
            <person name="Lee J.J."/>
            <person name="Kang M.S."/>
            <person name="Kim G.S."/>
            <person name="Lee C.S."/>
            <person name="Lim S."/>
            <person name="Lee J."/>
            <person name="Roh S.H."/>
            <person name="Kang H."/>
            <person name="Ha J.M."/>
            <person name="Bae S."/>
            <person name="Jung H.Y."/>
            <person name="Kim M.K."/>
        </authorList>
    </citation>
    <scope>NUCLEOTIDE SEQUENCE [LARGE SCALE GENOMIC DNA]</scope>
    <source>
        <strain evidence="1 2">LCS9</strain>
    </source>
</reference>
<accession>A0A172TXL2</accession>
<reference evidence="2" key="1">
    <citation type="submission" date="2015-01" db="EMBL/GenBank/DDBJ databases">
        <title>Flavisolibacter sp./LCS9/ whole genome sequencing.</title>
        <authorList>
            <person name="Kim M.K."/>
            <person name="Srinivasan S."/>
            <person name="Lee J.-J."/>
        </authorList>
    </citation>
    <scope>NUCLEOTIDE SEQUENCE [LARGE SCALE GENOMIC DNA]</scope>
    <source>
        <strain evidence="2">LCS9</strain>
    </source>
</reference>
<protein>
    <submittedName>
        <fullName evidence="1">Uncharacterized protein</fullName>
    </submittedName>
</protein>
<dbReference type="KEGG" id="fla:SY85_15000"/>
<proteinExistence type="predicted"/>
<evidence type="ECO:0000313" key="2">
    <source>
        <dbReference type="Proteomes" id="UP000077177"/>
    </source>
</evidence>
<evidence type="ECO:0000313" key="1">
    <source>
        <dbReference type="EMBL" id="ANE51614.1"/>
    </source>
</evidence>
<dbReference type="EMBL" id="CP011390">
    <property type="protein sequence ID" value="ANE51614.1"/>
    <property type="molecule type" value="Genomic_DNA"/>
</dbReference>
<dbReference type="STRING" id="1492898.SY85_15000"/>
<keyword evidence="2" id="KW-1185">Reference proteome</keyword>
<dbReference type="Proteomes" id="UP000077177">
    <property type="component" value="Chromosome"/>
</dbReference>
<gene>
    <name evidence="1" type="ORF">SY85_15000</name>
</gene>
<dbReference type="AlphaFoldDB" id="A0A172TXL2"/>
<organism evidence="1 2">
    <name type="scientific">Flavisolibacter tropicus</name>
    <dbReference type="NCBI Taxonomy" id="1492898"/>
    <lineage>
        <taxon>Bacteria</taxon>
        <taxon>Pseudomonadati</taxon>
        <taxon>Bacteroidota</taxon>
        <taxon>Chitinophagia</taxon>
        <taxon>Chitinophagales</taxon>
        <taxon>Chitinophagaceae</taxon>
        <taxon>Flavisolibacter</taxon>
    </lineage>
</organism>
<name>A0A172TXL2_9BACT</name>